<gene>
    <name evidence="3" type="ORF">WA026_006830</name>
</gene>
<evidence type="ECO:0000313" key="4">
    <source>
        <dbReference type="Proteomes" id="UP001431783"/>
    </source>
</evidence>
<protein>
    <submittedName>
        <fullName evidence="3">Uncharacterized protein</fullName>
    </submittedName>
</protein>
<reference evidence="3 4" key="1">
    <citation type="submission" date="2023-03" db="EMBL/GenBank/DDBJ databases">
        <title>Genome insight into feeding habits of ladybird beetles.</title>
        <authorList>
            <person name="Li H.-S."/>
            <person name="Huang Y.-H."/>
            <person name="Pang H."/>
        </authorList>
    </citation>
    <scope>NUCLEOTIDE SEQUENCE [LARGE SCALE GENOMIC DNA]</scope>
    <source>
        <strain evidence="3">SYSU_2023b</strain>
        <tissue evidence="3">Whole body</tissue>
    </source>
</reference>
<feature type="signal peptide" evidence="2">
    <location>
        <begin position="1"/>
        <end position="16"/>
    </location>
</feature>
<dbReference type="AlphaFoldDB" id="A0AAW1UJ70"/>
<sequence>MMWLFVWALVIASIQARPQYHQFDQSSPNVEFIVIPHGVIFPSWSGSNFEQLPLNPYIYLDDSFLPPETGEGSLRANNKPKTNEFVTSPIPQNKKETKLNELDNEINENVKANTNR</sequence>
<proteinExistence type="predicted"/>
<keyword evidence="2" id="KW-0732">Signal</keyword>
<dbReference type="Proteomes" id="UP001431783">
    <property type="component" value="Unassembled WGS sequence"/>
</dbReference>
<organism evidence="3 4">
    <name type="scientific">Henosepilachna vigintioctopunctata</name>
    <dbReference type="NCBI Taxonomy" id="420089"/>
    <lineage>
        <taxon>Eukaryota</taxon>
        <taxon>Metazoa</taxon>
        <taxon>Ecdysozoa</taxon>
        <taxon>Arthropoda</taxon>
        <taxon>Hexapoda</taxon>
        <taxon>Insecta</taxon>
        <taxon>Pterygota</taxon>
        <taxon>Neoptera</taxon>
        <taxon>Endopterygota</taxon>
        <taxon>Coleoptera</taxon>
        <taxon>Polyphaga</taxon>
        <taxon>Cucujiformia</taxon>
        <taxon>Coccinelloidea</taxon>
        <taxon>Coccinellidae</taxon>
        <taxon>Epilachninae</taxon>
        <taxon>Epilachnini</taxon>
        <taxon>Henosepilachna</taxon>
    </lineage>
</organism>
<evidence type="ECO:0000256" key="1">
    <source>
        <dbReference type="SAM" id="MobiDB-lite"/>
    </source>
</evidence>
<evidence type="ECO:0000313" key="3">
    <source>
        <dbReference type="EMBL" id="KAK9879766.1"/>
    </source>
</evidence>
<feature type="compositionally biased region" description="Polar residues" evidence="1">
    <location>
        <begin position="75"/>
        <end position="91"/>
    </location>
</feature>
<accession>A0AAW1UJ70</accession>
<dbReference type="EMBL" id="JARQZJ010000062">
    <property type="protein sequence ID" value="KAK9879766.1"/>
    <property type="molecule type" value="Genomic_DNA"/>
</dbReference>
<feature type="region of interest" description="Disordered" evidence="1">
    <location>
        <begin position="69"/>
        <end position="116"/>
    </location>
</feature>
<keyword evidence="4" id="KW-1185">Reference proteome</keyword>
<feature type="chain" id="PRO_5043430254" evidence="2">
    <location>
        <begin position="17"/>
        <end position="116"/>
    </location>
</feature>
<comment type="caution">
    <text evidence="3">The sequence shown here is derived from an EMBL/GenBank/DDBJ whole genome shotgun (WGS) entry which is preliminary data.</text>
</comment>
<name>A0AAW1UJ70_9CUCU</name>
<evidence type="ECO:0000256" key="2">
    <source>
        <dbReference type="SAM" id="SignalP"/>
    </source>
</evidence>